<dbReference type="Proteomes" id="UP000176609">
    <property type="component" value="Unassembled WGS sequence"/>
</dbReference>
<dbReference type="EMBL" id="MFJR01000014">
    <property type="protein sequence ID" value="OGG26031.1"/>
    <property type="molecule type" value="Genomic_DNA"/>
</dbReference>
<evidence type="ECO:0000313" key="2">
    <source>
        <dbReference type="Proteomes" id="UP000176609"/>
    </source>
</evidence>
<evidence type="ECO:0000313" key="1">
    <source>
        <dbReference type="EMBL" id="OGG26031.1"/>
    </source>
</evidence>
<gene>
    <name evidence="1" type="ORF">A2960_05760</name>
</gene>
<accession>A0A1F6AMW9</accession>
<protein>
    <submittedName>
        <fullName evidence="1">Uncharacterized protein</fullName>
    </submittedName>
</protein>
<reference evidence="1 2" key="1">
    <citation type="journal article" date="2016" name="Nat. Commun.">
        <title>Thousands of microbial genomes shed light on interconnected biogeochemical processes in an aquifer system.</title>
        <authorList>
            <person name="Anantharaman K."/>
            <person name="Brown C.T."/>
            <person name="Hug L.A."/>
            <person name="Sharon I."/>
            <person name="Castelle C.J."/>
            <person name="Probst A.J."/>
            <person name="Thomas B.C."/>
            <person name="Singh A."/>
            <person name="Wilkins M.J."/>
            <person name="Karaoz U."/>
            <person name="Brodie E.L."/>
            <person name="Williams K.H."/>
            <person name="Hubbard S.S."/>
            <person name="Banfield J.F."/>
        </authorList>
    </citation>
    <scope>NUCLEOTIDE SEQUENCE [LARGE SCALE GENOMIC DNA]</scope>
</reference>
<name>A0A1F6AMW9_9BACT</name>
<sequence length="344" mass="39360">MTSEAALGPNKLQDPESRKWFDTTISIRTAAQLKLASILSPQNNEHQLTFAVNSCRSALDLLQIDAVNEFLDALPVDPKTPDLLPGLYSIKDGMASLSSILPVNLHLQFNEREVVFLLVSQLFNRTDEIVEQTLARKGKLERDDLLESVLTKGVICKVGQVEVTPLELFEHIKMVAEKWGLNTSDWDERLQTIITAQRKGMLLVNNSRERGQITYTVGEALDYRRNTIGNYAKLLADIAYQDEPSQKRFIRRMMEIQRKDDEQDIYYDRNTQVNPYVALLNEFGLLDSYNSSFAVRLMVTASHYTNYMFAPSLLPFLLLHGKPTHNEKDFRTEIDKLRTGYLKL</sequence>
<proteinExistence type="predicted"/>
<dbReference type="AlphaFoldDB" id="A0A1F6AMW9"/>
<comment type="caution">
    <text evidence="1">The sequence shown here is derived from an EMBL/GenBank/DDBJ whole genome shotgun (WGS) entry which is preliminary data.</text>
</comment>
<organism evidence="1 2">
    <name type="scientific">Candidatus Gottesmanbacteria bacterium RIFCSPLOWO2_01_FULL_39_12b</name>
    <dbReference type="NCBI Taxonomy" id="1798388"/>
    <lineage>
        <taxon>Bacteria</taxon>
        <taxon>Candidatus Gottesmaniibacteriota</taxon>
    </lineage>
</organism>